<comment type="caution">
    <text evidence="1">The sequence shown here is derived from an EMBL/GenBank/DDBJ whole genome shotgun (WGS) entry which is preliminary data.</text>
</comment>
<sequence length="86" mass="9584">MDCEIDTTITFIRRRVSFAKPKSVNLVGVLANCGSEETTICRDITRERSKNTVPVVAICTISREVTFVRADLGCGKTDADEEMRDK</sequence>
<gene>
    <name evidence="1" type="ORF">COLO4_31702</name>
</gene>
<keyword evidence="1" id="KW-0328">Glycosyltransferase</keyword>
<dbReference type="EMBL" id="AWUE01020866">
    <property type="protein sequence ID" value="OMO64957.1"/>
    <property type="molecule type" value="Genomic_DNA"/>
</dbReference>
<organism evidence="1 2">
    <name type="scientific">Corchorus olitorius</name>
    <dbReference type="NCBI Taxonomy" id="93759"/>
    <lineage>
        <taxon>Eukaryota</taxon>
        <taxon>Viridiplantae</taxon>
        <taxon>Streptophyta</taxon>
        <taxon>Embryophyta</taxon>
        <taxon>Tracheophyta</taxon>
        <taxon>Spermatophyta</taxon>
        <taxon>Magnoliopsida</taxon>
        <taxon>eudicotyledons</taxon>
        <taxon>Gunneridae</taxon>
        <taxon>Pentapetalae</taxon>
        <taxon>rosids</taxon>
        <taxon>malvids</taxon>
        <taxon>Malvales</taxon>
        <taxon>Malvaceae</taxon>
        <taxon>Grewioideae</taxon>
        <taxon>Apeibeae</taxon>
        <taxon>Corchorus</taxon>
    </lineage>
</organism>
<dbReference type="AlphaFoldDB" id="A0A1R3H3P7"/>
<keyword evidence="1" id="KW-0808">Transferase</keyword>
<dbReference type="GO" id="GO:0016757">
    <property type="term" value="F:glycosyltransferase activity"/>
    <property type="evidence" value="ECO:0007669"/>
    <property type="project" value="UniProtKB-KW"/>
</dbReference>
<proteinExistence type="predicted"/>
<evidence type="ECO:0000313" key="2">
    <source>
        <dbReference type="Proteomes" id="UP000187203"/>
    </source>
</evidence>
<reference evidence="2" key="1">
    <citation type="submission" date="2013-09" db="EMBL/GenBank/DDBJ databases">
        <title>Corchorus olitorius genome sequencing.</title>
        <authorList>
            <person name="Alam M."/>
            <person name="Haque M.S."/>
            <person name="Islam M.S."/>
            <person name="Emdad E.M."/>
            <person name="Islam M.M."/>
            <person name="Ahmed B."/>
            <person name="Halim A."/>
            <person name="Hossen Q.M.M."/>
            <person name="Hossain M.Z."/>
            <person name="Ahmed R."/>
            <person name="Khan M.M."/>
            <person name="Islam R."/>
            <person name="Rashid M.M."/>
            <person name="Khan S.A."/>
            <person name="Rahman M.S."/>
            <person name="Alam M."/>
            <person name="Yahiya A.S."/>
            <person name="Khan M.S."/>
            <person name="Azam M.S."/>
            <person name="Haque T."/>
            <person name="Lashkar M.Z.H."/>
            <person name="Akhand A.I."/>
            <person name="Morshed G."/>
            <person name="Roy S."/>
            <person name="Uddin K.S."/>
            <person name="Rabeya T."/>
            <person name="Hossain A.S."/>
            <person name="Chowdhury A."/>
            <person name="Snigdha A.R."/>
            <person name="Mortoza M.S."/>
            <person name="Matin S.A."/>
            <person name="Hoque S.M.E."/>
            <person name="Islam M.K."/>
            <person name="Roy D.K."/>
            <person name="Haider R."/>
            <person name="Moosa M.M."/>
            <person name="Elias S.M."/>
            <person name="Hasan A.M."/>
            <person name="Jahan S."/>
            <person name="Shafiuddin M."/>
            <person name="Mahmood N."/>
            <person name="Shommy N.S."/>
        </authorList>
    </citation>
    <scope>NUCLEOTIDE SEQUENCE [LARGE SCALE GENOMIC DNA]</scope>
    <source>
        <strain evidence="2">cv. O-4</strain>
    </source>
</reference>
<keyword evidence="2" id="KW-1185">Reference proteome</keyword>
<accession>A0A1R3H3P7</accession>
<dbReference type="Proteomes" id="UP000187203">
    <property type="component" value="Unassembled WGS sequence"/>
</dbReference>
<evidence type="ECO:0000313" key="1">
    <source>
        <dbReference type="EMBL" id="OMO64957.1"/>
    </source>
</evidence>
<name>A0A1R3H3P7_9ROSI</name>
<protein>
    <submittedName>
        <fullName evidence="1">Orotate phosphoribosyltransferase Ura5</fullName>
    </submittedName>
</protein>